<sequence length="77" mass="7879">MRIPMLALACLALAACSNPPPVPEADPPEPQAAAASGGGDTALRQAIEEPLDKARAVEDAQTERDATREQALEDAGG</sequence>
<accession>A0A2P6M8C6</accession>
<evidence type="ECO:0000313" key="3">
    <source>
        <dbReference type="Proteomes" id="UP000241736"/>
    </source>
</evidence>
<dbReference type="RefSeq" id="WP_106990524.1">
    <property type="nucleotide sequence ID" value="NZ_JAVEVW010000024.1"/>
</dbReference>
<reference evidence="2 3" key="1">
    <citation type="submission" date="2018-03" db="EMBL/GenBank/DDBJ databases">
        <title>Arenimonas caeni sp. nov., isolated from activated sludge.</title>
        <authorList>
            <person name="Liu H."/>
        </authorList>
    </citation>
    <scope>NUCLEOTIDE SEQUENCE [LARGE SCALE GENOMIC DNA]</scope>
    <source>
        <strain evidence="3">z29</strain>
    </source>
</reference>
<proteinExistence type="predicted"/>
<keyword evidence="3" id="KW-1185">Reference proteome</keyword>
<protein>
    <submittedName>
        <fullName evidence="2">Uncharacterized protein</fullName>
    </submittedName>
</protein>
<feature type="compositionally biased region" description="Pro residues" evidence="1">
    <location>
        <begin position="18"/>
        <end position="30"/>
    </location>
</feature>
<dbReference type="AlphaFoldDB" id="A0A2P6M8C6"/>
<dbReference type="Proteomes" id="UP000241736">
    <property type="component" value="Unassembled WGS sequence"/>
</dbReference>
<dbReference type="EMBL" id="PVLF01000012">
    <property type="protein sequence ID" value="PRH82221.1"/>
    <property type="molecule type" value="Genomic_DNA"/>
</dbReference>
<organism evidence="2 3">
    <name type="scientific">Arenimonas caeni</name>
    <dbReference type="NCBI Taxonomy" id="2058085"/>
    <lineage>
        <taxon>Bacteria</taxon>
        <taxon>Pseudomonadati</taxon>
        <taxon>Pseudomonadota</taxon>
        <taxon>Gammaproteobacteria</taxon>
        <taxon>Lysobacterales</taxon>
        <taxon>Lysobacteraceae</taxon>
        <taxon>Arenimonas</taxon>
    </lineage>
</organism>
<evidence type="ECO:0000256" key="1">
    <source>
        <dbReference type="SAM" id="MobiDB-lite"/>
    </source>
</evidence>
<evidence type="ECO:0000313" key="2">
    <source>
        <dbReference type="EMBL" id="PRH82221.1"/>
    </source>
</evidence>
<feature type="compositionally biased region" description="Basic and acidic residues" evidence="1">
    <location>
        <begin position="46"/>
        <end position="71"/>
    </location>
</feature>
<feature type="region of interest" description="Disordered" evidence="1">
    <location>
        <begin position="18"/>
        <end position="77"/>
    </location>
</feature>
<name>A0A2P6M8C6_9GAMM</name>
<comment type="caution">
    <text evidence="2">The sequence shown here is derived from an EMBL/GenBank/DDBJ whole genome shotgun (WGS) entry which is preliminary data.</text>
</comment>
<dbReference type="PROSITE" id="PS51257">
    <property type="entry name" value="PROKAR_LIPOPROTEIN"/>
    <property type="match status" value="1"/>
</dbReference>
<gene>
    <name evidence="2" type="ORF">C6N40_08150</name>
</gene>